<dbReference type="PROSITE" id="PS00435">
    <property type="entry name" value="PEROXIDASE_1"/>
    <property type="match status" value="1"/>
</dbReference>
<dbReference type="PANTHER" id="PTHR14139">
    <property type="entry name" value="CALSYNTENIN"/>
    <property type="match status" value="1"/>
</dbReference>
<dbReference type="Proteomes" id="UP000397656">
    <property type="component" value="Chromosome 2"/>
</dbReference>
<protein>
    <recommendedName>
        <fullName evidence="1">Dystroglycan-type cadherin-like domain-containing protein</fullName>
    </recommendedName>
</protein>
<dbReference type="InterPro" id="IPR006644">
    <property type="entry name" value="Cadg"/>
</dbReference>
<evidence type="ECO:0000259" key="1">
    <source>
        <dbReference type="SMART" id="SM00736"/>
    </source>
</evidence>
<dbReference type="GO" id="GO:0016020">
    <property type="term" value="C:membrane"/>
    <property type="evidence" value="ECO:0007669"/>
    <property type="project" value="InterPro"/>
</dbReference>
<dbReference type="InterPro" id="IPR013783">
    <property type="entry name" value="Ig-like_fold"/>
</dbReference>
<dbReference type="PANTHER" id="PTHR14139:SF2">
    <property type="entry name" value="CALSYNTENIN-1"/>
    <property type="match status" value="1"/>
</dbReference>
<dbReference type="GO" id="GO:0005509">
    <property type="term" value="F:calcium ion binding"/>
    <property type="evidence" value="ECO:0007669"/>
    <property type="project" value="InterPro"/>
</dbReference>
<name>A0A7M2H810_9BURK</name>
<dbReference type="SUPFAM" id="SSF49313">
    <property type="entry name" value="Cadherin-like"/>
    <property type="match status" value="1"/>
</dbReference>
<accession>A0A7M2H810</accession>
<feature type="domain" description="Dystroglycan-type cadherin-like" evidence="1">
    <location>
        <begin position="1830"/>
        <end position="1930"/>
    </location>
</feature>
<dbReference type="SMART" id="SM00736">
    <property type="entry name" value="CADG"/>
    <property type="match status" value="1"/>
</dbReference>
<sequence length="2007" mass="197801">MGGAGGTSNAGYTSGGNGGTATNGSISIGGGGGGSGWDATGGAGGSAAGGIFNATGATLNVVGNSIISNNLGAGGGGGGGAGAGSGSNANGGAGGLGVGAIWNQGTVHITASAYAAMSGNAGASGAGGLEDSGGSTGISPASSNKIYNDTGGILDKTYTPNAAPVATTSGGTTAFTEGNNVASTPVVVDSSVTFSDADNTTFASGKVAITGNFHSGEDVLAFTNDGTTMGNISASYNSATGILTLTSSGATATTAQWQAALRSVTYTDSSDTPNTSNRTITFTVNDGTSDSNAAAKTVSVAAVDDTPIATASGGTTAFTEGNNVTSTPVVIDGGFTVSDADNTTLASATVAITGNFHSGEDVLAFTSNPATMGNIAASYDGATGMMTLTSAGATATTAQWQAALRSVTYTDSSDTPNTSNRTISFTVNDGTADSNTVTKTVSVAAVDDTPVATTSGGTTAFTEGNNVASTPVVIDGGFTVSDVDNTTLASATVSITGNFHAAEDVLAFTNDGTTMGNIAASYNSATGILTLTSAGATATTAQWQAALRSVTYTDSSDAPNTSNRTISFTVNDGTANGNTATKVVTVAAVDDSPIATGSGGTTAFTEGNNVASTPVVIDSGITLSDLDNTTLASARVAITGNFHSGEDALSFINTSVSTYGNITASYNSGTGVLTLTSSGATATLAQWQSALRSVTYTDASDTPNTSSRTISFTVNDGTADSNTVTKTVSITAVDDTPIATASGGTTAFTEGNNVASTPVAIDGGFTVSDADNTTLASATVAITGNFHSGEDVLAFTSNPATMGNISASYNSATGVMTLTSAGASATTAQWQAALRSVTYTDSSDTPNTSNRTISFTVNDGTADSNTVTKTVSVAAVDDTPIATTSGGTTAFTEGNNVVSTPVAIDSGLTLSDLDNTTLASATVSITGNFHAAEDVLAFTNDGATMGNIAASYNLATGVMTLTSSGASATTAQWQAALRSVTYTDTSDLPNTSNRTISFTVNDGTTDSAAATKLVSVDSVNDSPLNAVPAAQSVDQNSTLTFSAGNANQISVSDVDAGGGVEKVTLTATNGVITLSGTSSLSFLIGSGAGDATMTFTGRLVDINTALNGLVFTPTPGYHGAGSIQITTNDQGLTGSGGAKTATDTIAITVNSINPVVTNVDALTANGTYKVGDTVSVVVTFDQAVTVDTTGGTPTLLLETGAVDRNATYFSGSGTNTLTFRYTVQTGDSSADLDVASSAALALNGGMITNASSDAAVLTLPAVGGAHSMGGQHDIVVDGIAPTVATVSVPANGTYIAGQNLDFIVNYSEAVVVDTTGGTPRIAVTLDTGGTVYASYVSGSGTSALTFRLSVASGQLDSNGVAVASALDLHGGTVRDVAGNDAVTALNSVASTAGVLVDAVAPSAVAVIAADPTPTAGNAVHFTVTFSENVTGVDVSDFVLSGTGTATGQIASVTQVDGHTYSVVVNNVTGDGQLGLDLKASGTGIADVAGNAIAGGLAGQRYVVDHTAPVVLGVSAPAGGDYNAGKVLDFTVSLSENTVIDTTRGTPRLALDVGGQTVYADYVSGSGTSALTFRYIVAAGQNDANGITVTALQANGGTMRDSAGNVIDVSLHGVADTRAVTVDTTPPTAVGIVRVDASPTSGRAVSYTVTFAEGVTGVDAADFVLTRTGSATGAISAVTQVDARTYTVLVTGLGGSGQIGLTLNASGTGIADGAGNTLVAGASGDPYEVRSTVHLTTQPAPAPVPVPGLAPLAPVPSVPLITLTALDSAPGVDAPTLNPAGNSTGFSADAVGRNPFNADPLSAGSLSYALQAPEGRMNLVDVGGAGSVGLQAMPEIGSFSARAGEAVSIALPASLFRASDREATVTVEVRLANGRPLPPWLKFDPVTGTLAGKPPQGMNLQLQIEVTARDSKGNRASSHLDLNVKASADSRAGLEHADTLAQGDGSHADPLAGLLQGAAAQPAGKPALAVQFDQFGRPAQQAANAALLRHLQMSRQPQAPAQAQPEQA</sequence>
<proteinExistence type="predicted"/>
<dbReference type="EMBL" id="CP062804">
    <property type="protein sequence ID" value="QOT80597.1"/>
    <property type="molecule type" value="Genomic_DNA"/>
</dbReference>
<dbReference type="Gene3D" id="2.60.40.10">
    <property type="entry name" value="Immunoglobulins"/>
    <property type="match status" value="1"/>
</dbReference>
<organism evidence="2 3">
    <name type="scientific">Cupriavidus basilensis</name>
    <dbReference type="NCBI Taxonomy" id="68895"/>
    <lineage>
        <taxon>Bacteria</taxon>
        <taxon>Pseudomonadati</taxon>
        <taxon>Pseudomonadota</taxon>
        <taxon>Betaproteobacteria</taxon>
        <taxon>Burkholderiales</taxon>
        <taxon>Burkholderiaceae</taxon>
        <taxon>Cupriavidus</taxon>
    </lineage>
</organism>
<gene>
    <name evidence="2" type="ORF">F7R26_024500</name>
</gene>
<evidence type="ECO:0000313" key="3">
    <source>
        <dbReference type="Proteomes" id="UP000397656"/>
    </source>
</evidence>
<reference evidence="2 3" key="1">
    <citation type="submission" date="2020-10" db="EMBL/GenBank/DDBJ databases">
        <title>Complete genome sequence of Cupriavidus basilensis CCUG 49340T.</title>
        <authorList>
            <person name="Salva-Serra F."/>
            <person name="Donoso R.A."/>
            <person name="Cho K.H."/>
            <person name="Yoo J.A."/>
            <person name="Lee K."/>
            <person name="Yoon S.-H."/>
            <person name="Perez-Pantoja D."/>
            <person name="Moore E.R.B."/>
        </authorList>
    </citation>
    <scope>NUCLEOTIDE SEQUENCE [LARGE SCALE GENOMIC DNA]</scope>
    <source>
        <strain evidence="3">CCUG 49340</strain>
    </source>
</reference>
<evidence type="ECO:0000313" key="2">
    <source>
        <dbReference type="EMBL" id="QOT80597.1"/>
    </source>
</evidence>
<dbReference type="InterPro" id="IPR019793">
    <property type="entry name" value="Peroxidases_heam-ligand_BS"/>
</dbReference>
<dbReference type="InterPro" id="IPR015919">
    <property type="entry name" value="Cadherin-like_sf"/>
</dbReference>